<keyword evidence="2 14" id="KW-0963">Cytoplasm</keyword>
<dbReference type="InterPro" id="IPR003959">
    <property type="entry name" value="ATPase_AAA_core"/>
</dbReference>
<evidence type="ECO:0000256" key="4">
    <source>
        <dbReference type="ARBA" id="ARBA00022741"/>
    </source>
</evidence>
<dbReference type="GO" id="GO:0005737">
    <property type="term" value="C:cytoplasm"/>
    <property type="evidence" value="ECO:0007669"/>
    <property type="project" value="UniProtKB-SubCell"/>
</dbReference>
<dbReference type="InterPro" id="IPR015947">
    <property type="entry name" value="PUA-like_sf"/>
</dbReference>
<reference evidence="24" key="1">
    <citation type="submission" date="2018-09" db="EMBL/GenBank/DDBJ databases">
        <title>Draft Genome Sequence of Mediterraneibacter sp. KCTC 15684.</title>
        <authorList>
            <person name="Kim J.S."/>
            <person name="Han K.I."/>
            <person name="Suh M.K."/>
            <person name="Lee K.C."/>
            <person name="Eom M.K."/>
            <person name="Lee J.H."/>
            <person name="Park S.H."/>
            <person name="Kang S.W."/>
            <person name="Park J.E."/>
            <person name="Oh B.S."/>
            <person name="Yu S.Y."/>
            <person name="Choi S.H."/>
            <person name="Lee D.H."/>
            <person name="Yoon H."/>
            <person name="Kim B."/>
            <person name="Yang S.J."/>
            <person name="Lee J.S."/>
        </authorList>
    </citation>
    <scope>NUCLEOTIDE SEQUENCE [LARGE SCALE GENOMIC DNA]</scope>
    <source>
        <strain evidence="24">KCTC 15684</strain>
    </source>
</reference>
<dbReference type="InterPro" id="IPR003593">
    <property type="entry name" value="AAA+_ATPase"/>
</dbReference>
<keyword evidence="3 14" id="KW-0645">Protease</keyword>
<evidence type="ECO:0000256" key="20">
    <source>
        <dbReference type="SAM" id="MobiDB-lite"/>
    </source>
</evidence>
<dbReference type="HAMAP" id="MF_01973">
    <property type="entry name" value="lon_bact"/>
    <property type="match status" value="1"/>
</dbReference>
<dbReference type="PROSITE" id="PS51786">
    <property type="entry name" value="LON_PROTEOLYTIC"/>
    <property type="match status" value="1"/>
</dbReference>
<dbReference type="Gene3D" id="3.40.50.300">
    <property type="entry name" value="P-loop containing nucleotide triphosphate hydrolases"/>
    <property type="match status" value="1"/>
</dbReference>
<dbReference type="GO" id="GO:0006515">
    <property type="term" value="P:protein quality control for misfolded or incompletely synthesized proteins"/>
    <property type="evidence" value="ECO:0007669"/>
    <property type="project" value="UniProtKB-UniRule"/>
</dbReference>
<keyword evidence="4 14" id="KW-0547">Nucleotide-binding</keyword>
<dbReference type="SMART" id="SM00382">
    <property type="entry name" value="AAA"/>
    <property type="match status" value="1"/>
</dbReference>
<dbReference type="Gene3D" id="1.10.8.60">
    <property type="match status" value="1"/>
</dbReference>
<evidence type="ECO:0000259" key="21">
    <source>
        <dbReference type="PROSITE" id="PS51786"/>
    </source>
</evidence>
<dbReference type="InterPro" id="IPR027543">
    <property type="entry name" value="Lon_bac"/>
</dbReference>
<dbReference type="PRINTS" id="PR00830">
    <property type="entry name" value="ENDOLAPTASE"/>
</dbReference>
<evidence type="ECO:0000256" key="10">
    <source>
        <dbReference type="ARBA" id="ARBA00053875"/>
    </source>
</evidence>
<comment type="catalytic activity">
    <reaction evidence="9 14 15 18">
        <text>Hydrolysis of proteins in presence of ATP.</text>
        <dbReference type="EC" id="3.4.21.53"/>
    </reaction>
</comment>
<evidence type="ECO:0000256" key="18">
    <source>
        <dbReference type="PROSITE-ProRule" id="PRU01122"/>
    </source>
</evidence>
<comment type="subunit">
    <text evidence="14 15">Homohexamer. Organized in a ring with a central cavity.</text>
</comment>
<dbReference type="FunFam" id="3.40.50.300:FF:000021">
    <property type="entry name" value="Lon protease homolog"/>
    <property type="match status" value="1"/>
</dbReference>
<feature type="binding site" evidence="14 17">
    <location>
        <begin position="356"/>
        <end position="363"/>
    </location>
    <ligand>
        <name>ATP</name>
        <dbReference type="ChEBI" id="CHEBI:30616"/>
    </ligand>
</feature>
<evidence type="ECO:0000256" key="14">
    <source>
        <dbReference type="HAMAP-Rule" id="MF_01973"/>
    </source>
</evidence>
<dbReference type="Gene3D" id="1.20.58.1480">
    <property type="match status" value="1"/>
</dbReference>
<evidence type="ECO:0000256" key="3">
    <source>
        <dbReference type="ARBA" id="ARBA00022670"/>
    </source>
</evidence>
<evidence type="ECO:0000256" key="11">
    <source>
        <dbReference type="ARBA" id="ARBA00066743"/>
    </source>
</evidence>
<dbReference type="InterPro" id="IPR046336">
    <property type="entry name" value="Lon_prtase_N_sf"/>
</dbReference>
<evidence type="ECO:0000256" key="5">
    <source>
        <dbReference type="ARBA" id="ARBA00022801"/>
    </source>
</evidence>
<dbReference type="GO" id="GO:0004252">
    <property type="term" value="F:serine-type endopeptidase activity"/>
    <property type="evidence" value="ECO:0007669"/>
    <property type="project" value="UniProtKB-UniRule"/>
</dbReference>
<dbReference type="PIRSF" id="PIRSF001174">
    <property type="entry name" value="Lon_proteas"/>
    <property type="match status" value="1"/>
</dbReference>
<protein>
    <recommendedName>
        <fullName evidence="12 14">Lon protease</fullName>
        <ecNumber evidence="11 14">3.4.21.53</ecNumber>
    </recommendedName>
    <alternativeName>
        <fullName evidence="13 14">ATP-dependent protease La</fullName>
    </alternativeName>
</protein>
<keyword evidence="24" id="KW-1185">Reference proteome</keyword>
<dbReference type="Gene3D" id="3.30.230.10">
    <property type="match status" value="1"/>
</dbReference>
<dbReference type="SUPFAM" id="SSF52540">
    <property type="entry name" value="P-loop containing nucleoside triphosphate hydrolases"/>
    <property type="match status" value="1"/>
</dbReference>
<dbReference type="InterPro" id="IPR020568">
    <property type="entry name" value="Ribosomal_Su5_D2-typ_SF"/>
</dbReference>
<feature type="region of interest" description="Disordered" evidence="20">
    <location>
        <begin position="771"/>
        <end position="791"/>
    </location>
</feature>
<evidence type="ECO:0000313" key="23">
    <source>
        <dbReference type="EMBL" id="GCA66117.1"/>
    </source>
</evidence>
<evidence type="ECO:0000256" key="15">
    <source>
        <dbReference type="PIRNR" id="PIRNR001174"/>
    </source>
</evidence>
<name>A0A391NZ69_9FIRM</name>
<evidence type="ECO:0000256" key="13">
    <source>
        <dbReference type="ARBA" id="ARBA00082722"/>
    </source>
</evidence>
<organism evidence="23 24">
    <name type="scientific">Mediterraneibacter butyricigenes</name>
    <dbReference type="NCBI Taxonomy" id="2316025"/>
    <lineage>
        <taxon>Bacteria</taxon>
        <taxon>Bacillati</taxon>
        <taxon>Bacillota</taxon>
        <taxon>Clostridia</taxon>
        <taxon>Lachnospirales</taxon>
        <taxon>Lachnospiraceae</taxon>
        <taxon>Mediterraneibacter</taxon>
    </lineage>
</organism>
<dbReference type="Pfam" id="PF22667">
    <property type="entry name" value="Lon_lid"/>
    <property type="match status" value="1"/>
</dbReference>
<dbReference type="Pfam" id="PF02190">
    <property type="entry name" value="LON_substr_bdg"/>
    <property type="match status" value="1"/>
</dbReference>
<dbReference type="GO" id="GO:0016887">
    <property type="term" value="F:ATP hydrolysis activity"/>
    <property type="evidence" value="ECO:0007669"/>
    <property type="project" value="UniProtKB-UniRule"/>
</dbReference>
<dbReference type="Gene3D" id="1.20.5.5270">
    <property type="match status" value="1"/>
</dbReference>
<dbReference type="NCBIfam" id="TIGR00763">
    <property type="entry name" value="lon"/>
    <property type="match status" value="1"/>
</dbReference>
<evidence type="ECO:0000256" key="6">
    <source>
        <dbReference type="ARBA" id="ARBA00022825"/>
    </source>
</evidence>
<dbReference type="InterPro" id="IPR008269">
    <property type="entry name" value="Lon_proteolytic"/>
</dbReference>
<evidence type="ECO:0000256" key="9">
    <source>
        <dbReference type="ARBA" id="ARBA00050665"/>
    </source>
</evidence>
<dbReference type="InterPro" id="IPR004815">
    <property type="entry name" value="Lon_bac/euk-typ"/>
</dbReference>
<dbReference type="Proteomes" id="UP000265643">
    <property type="component" value="Unassembled WGS sequence"/>
</dbReference>
<dbReference type="GO" id="GO:0034605">
    <property type="term" value="P:cellular response to heat"/>
    <property type="evidence" value="ECO:0007669"/>
    <property type="project" value="UniProtKB-UniRule"/>
</dbReference>
<gene>
    <name evidence="14 23" type="primary">lon</name>
    <name evidence="23" type="ORF">KGMB01110_05530</name>
</gene>
<dbReference type="InterPro" id="IPR027417">
    <property type="entry name" value="P-loop_NTPase"/>
</dbReference>
<dbReference type="RefSeq" id="WP_119297489.1">
    <property type="nucleotide sequence ID" value="NZ_BHGK01000001.1"/>
</dbReference>
<dbReference type="AlphaFoldDB" id="A0A391NZ69"/>
<feature type="active site" evidence="14 16">
    <location>
        <position position="679"/>
    </location>
</feature>
<evidence type="ECO:0000259" key="22">
    <source>
        <dbReference type="PROSITE" id="PS51787"/>
    </source>
</evidence>
<dbReference type="PROSITE" id="PS01046">
    <property type="entry name" value="LON_SER"/>
    <property type="match status" value="1"/>
</dbReference>
<evidence type="ECO:0000256" key="7">
    <source>
        <dbReference type="ARBA" id="ARBA00022840"/>
    </source>
</evidence>
<proteinExistence type="evidence at transcript level"/>
<evidence type="ECO:0000256" key="16">
    <source>
        <dbReference type="PIRSR" id="PIRSR001174-1"/>
    </source>
</evidence>
<dbReference type="SMART" id="SM00464">
    <property type="entry name" value="LON"/>
    <property type="match status" value="1"/>
</dbReference>
<dbReference type="PANTHER" id="PTHR10046">
    <property type="entry name" value="ATP DEPENDENT LON PROTEASE FAMILY MEMBER"/>
    <property type="match status" value="1"/>
</dbReference>
<dbReference type="Gene3D" id="2.30.130.40">
    <property type="entry name" value="LON domain-like"/>
    <property type="match status" value="1"/>
</dbReference>
<feature type="domain" description="Lon N-terminal" evidence="22">
    <location>
        <begin position="8"/>
        <end position="205"/>
    </location>
</feature>
<dbReference type="GO" id="GO:0043565">
    <property type="term" value="F:sequence-specific DNA binding"/>
    <property type="evidence" value="ECO:0007669"/>
    <property type="project" value="UniProtKB-UniRule"/>
</dbReference>
<evidence type="ECO:0000256" key="1">
    <source>
        <dbReference type="ARBA" id="ARBA00004496"/>
    </source>
</evidence>
<evidence type="ECO:0000256" key="12">
    <source>
        <dbReference type="ARBA" id="ARBA00071934"/>
    </source>
</evidence>
<comment type="similarity">
    <text evidence="14 15 18 19">Belongs to the peptidase S16 family.</text>
</comment>
<evidence type="ECO:0000256" key="8">
    <source>
        <dbReference type="ARBA" id="ARBA00023016"/>
    </source>
</evidence>
<evidence type="ECO:0000313" key="24">
    <source>
        <dbReference type="Proteomes" id="UP000265643"/>
    </source>
</evidence>
<dbReference type="CDD" id="cd19500">
    <property type="entry name" value="RecA-like_Lon"/>
    <property type="match status" value="1"/>
</dbReference>
<comment type="subcellular location">
    <subcellularLocation>
        <location evidence="1 14 15">Cytoplasm</location>
    </subcellularLocation>
</comment>
<comment type="caution">
    <text evidence="23">The sequence shown here is derived from an EMBL/GenBank/DDBJ whole genome shotgun (WGS) entry which is preliminary data.</text>
</comment>
<dbReference type="SUPFAM" id="SSF88697">
    <property type="entry name" value="PUA domain-like"/>
    <property type="match status" value="1"/>
</dbReference>
<dbReference type="Pfam" id="PF00004">
    <property type="entry name" value="AAA"/>
    <property type="match status" value="1"/>
</dbReference>
<dbReference type="GO" id="GO:0005524">
    <property type="term" value="F:ATP binding"/>
    <property type="evidence" value="ECO:0007669"/>
    <property type="project" value="UniProtKB-UniRule"/>
</dbReference>
<keyword evidence="7 14" id="KW-0067">ATP-binding</keyword>
<dbReference type="InterPro" id="IPR014721">
    <property type="entry name" value="Ribsml_uS5_D2-typ_fold_subgr"/>
</dbReference>
<evidence type="ECO:0000256" key="2">
    <source>
        <dbReference type="ARBA" id="ARBA00022490"/>
    </source>
</evidence>
<dbReference type="InterPro" id="IPR003111">
    <property type="entry name" value="Lon_prtase_N"/>
</dbReference>
<dbReference type="InterPro" id="IPR054594">
    <property type="entry name" value="Lon_lid"/>
</dbReference>
<dbReference type="EC" id="3.4.21.53" evidence="11 14"/>
<keyword evidence="6 14" id="KW-0720">Serine protease</keyword>
<sequence>MNEEIKSLPTVALRGMTILPGMAVHFDISRPRSVAAVQEAMTTEQQQIFLVTQKEIDAENPGQDELYQIGVVASIKQLIKLPKNILRVLVTGETRGRLLYLEESDPYLQSSVEVLSDENITIPDDMNGEAMGRGLKEMFTAYAAKCGKISKEAIAEILEIKDLKKMMAEISAIVPFYYTEQQELLEETDFWKRYELLAFKLVNEVEILNIKEEIQGKVKERVDKHQREYILREQLKLIREELGEDNTISDAEEFEEAAKKLKAPKEVKEKLQKEINRFKSSQYSPAENGVTRTYIETLLEMPWNKAAKEHHDLKFAKDVLEEDHYGLEQVKERVLEFLAVRSLTKKGEAPILCLVGPPGTGKTSIAKSLARALKKPYVRISLGGVRDEAEIRGHRKTYVGAMPGRIANGIRTAGVKNPLMLLDEIDKVSTDYKGDTFSALLEVLDSEQNSKFRDHYLELPLDLSDVLFVTTANTLQTIPRPLLDRMEVIEITSYTENEKLHIAEEHLIPKQLKKHGLDEKQVKLSRHALEKLIHSYTREAGVRQLERKIGDICRKSAKEILETKKKRINITEKNMSRYLGKEIYTYQMANKEDEVGIVRGLAWTSVGGDTLQIEVNVMPGSGDIMLTGQLGDVMKESARTGISYIRSISREHGIADDFFNEHDIHVHIPEGAVPKDGPSAGITMATAMFSAITGKKVRADLAMTGEVTLRGRVLPIGGLKEKLLAAKNAGIKTVLVPKENERDVEELSTEITKGLEIIPVEHMDEVLKLALTKEETTESKKNSDKGSGQEK</sequence>
<dbReference type="Pfam" id="PF05362">
    <property type="entry name" value="Lon_C"/>
    <property type="match status" value="1"/>
</dbReference>
<dbReference type="EMBL" id="BHGK01000001">
    <property type="protein sequence ID" value="GCA66117.1"/>
    <property type="molecule type" value="Genomic_DNA"/>
</dbReference>
<dbReference type="InterPro" id="IPR008268">
    <property type="entry name" value="Peptidase_S16_AS"/>
</dbReference>
<keyword evidence="8 14" id="KW-0346">Stress response</keyword>
<dbReference type="SUPFAM" id="SSF54211">
    <property type="entry name" value="Ribosomal protein S5 domain 2-like"/>
    <property type="match status" value="1"/>
</dbReference>
<dbReference type="InterPro" id="IPR027065">
    <property type="entry name" value="Lon_Prtase"/>
</dbReference>
<dbReference type="PROSITE" id="PS51787">
    <property type="entry name" value="LON_N"/>
    <property type="match status" value="1"/>
</dbReference>
<evidence type="ECO:0000256" key="19">
    <source>
        <dbReference type="RuleBase" id="RU000591"/>
    </source>
</evidence>
<evidence type="ECO:0000256" key="17">
    <source>
        <dbReference type="PIRSR" id="PIRSR001174-2"/>
    </source>
</evidence>
<feature type="domain" description="Lon proteolytic" evidence="21">
    <location>
        <begin position="592"/>
        <end position="773"/>
    </location>
</feature>
<keyword evidence="5 14" id="KW-0378">Hydrolase</keyword>
<comment type="function">
    <text evidence="10 14">ATP-dependent serine protease that mediates the selective degradation of mutant and abnormal proteins as well as certain short-lived regulatory proteins. Required for cellular homeostasis and for survival from DNA damage and developmental changes induced by stress. Degrades polypeptides processively to yield small peptide fragments that are 5 to 10 amino acids long. Binds to DNA in a double-stranded, site-specific manner.</text>
</comment>
<accession>A0A391NZ69</accession>
<dbReference type="GO" id="GO:0004176">
    <property type="term" value="F:ATP-dependent peptidase activity"/>
    <property type="evidence" value="ECO:0007669"/>
    <property type="project" value="UniProtKB-UniRule"/>
</dbReference>
<comment type="induction">
    <text evidence="14">By heat shock.</text>
</comment>
<feature type="active site" evidence="14 16">
    <location>
        <position position="722"/>
    </location>
</feature>